<dbReference type="RefSeq" id="WP_184476624.1">
    <property type="nucleotide sequence ID" value="NZ_JACHOV010000011.1"/>
</dbReference>
<feature type="compositionally biased region" description="Polar residues" evidence="1">
    <location>
        <begin position="45"/>
        <end position="56"/>
    </location>
</feature>
<name>A0A840HW11_9SPHN</name>
<comment type="caution">
    <text evidence="2">The sequence shown here is derived from an EMBL/GenBank/DDBJ whole genome shotgun (WGS) entry which is preliminary data.</text>
</comment>
<evidence type="ECO:0000313" key="2">
    <source>
        <dbReference type="EMBL" id="MBB4642482.1"/>
    </source>
</evidence>
<dbReference type="EMBL" id="JACHOV010000011">
    <property type="protein sequence ID" value="MBB4642482.1"/>
    <property type="molecule type" value="Genomic_DNA"/>
</dbReference>
<dbReference type="AlphaFoldDB" id="A0A840HW11"/>
<sequence>MNDFLPGSNNLHPSPMLERTGKPVSEAQGSGQMSSQRDRARAGPVSNSTGDAQLSSAAEVADAQAKIAALLSEVDGLTDAAATDSDALEAQIATLLPRPTIIIPLPPASRDVVERAIQIAESIRASAILAMAAQANVESGLVKGSLAQTQS</sequence>
<protein>
    <submittedName>
        <fullName evidence="2">Aromatic ring hydroxylase</fullName>
    </submittedName>
</protein>
<proteinExistence type="predicted"/>
<evidence type="ECO:0000313" key="3">
    <source>
        <dbReference type="Proteomes" id="UP000575068"/>
    </source>
</evidence>
<accession>A0A840HW11</accession>
<evidence type="ECO:0000256" key="1">
    <source>
        <dbReference type="SAM" id="MobiDB-lite"/>
    </source>
</evidence>
<feature type="region of interest" description="Disordered" evidence="1">
    <location>
        <begin position="1"/>
        <end position="56"/>
    </location>
</feature>
<dbReference type="Proteomes" id="UP000575068">
    <property type="component" value="Unassembled WGS sequence"/>
</dbReference>
<gene>
    <name evidence="2" type="ORF">HNQ99_002813</name>
</gene>
<reference evidence="2 3" key="1">
    <citation type="submission" date="2020-08" db="EMBL/GenBank/DDBJ databases">
        <title>Genomic Encyclopedia of Type Strains, Phase IV (KMG-IV): sequencing the most valuable type-strain genomes for metagenomic binning, comparative biology and taxonomic classification.</title>
        <authorList>
            <person name="Goeker M."/>
        </authorList>
    </citation>
    <scope>NUCLEOTIDE SEQUENCE [LARGE SCALE GENOMIC DNA]</scope>
    <source>
        <strain evidence="2 3">DSM 7465</strain>
    </source>
</reference>
<keyword evidence="3" id="KW-1185">Reference proteome</keyword>
<organism evidence="2 3">
    <name type="scientific">Rhizorhapis suberifaciens</name>
    <name type="common">corky root of lettuce</name>
    <dbReference type="NCBI Taxonomy" id="13656"/>
    <lineage>
        <taxon>Bacteria</taxon>
        <taxon>Pseudomonadati</taxon>
        <taxon>Pseudomonadota</taxon>
        <taxon>Alphaproteobacteria</taxon>
        <taxon>Sphingomonadales</taxon>
        <taxon>Sphingomonadaceae</taxon>
        <taxon>Rhizorhapis</taxon>
    </lineage>
</organism>